<keyword evidence="2" id="KW-0812">Transmembrane</keyword>
<dbReference type="AlphaFoldDB" id="J9EV29"/>
<dbReference type="GO" id="GO:0016020">
    <property type="term" value="C:membrane"/>
    <property type="evidence" value="ECO:0007669"/>
    <property type="project" value="UniProtKB-SubCell"/>
</dbReference>
<evidence type="ECO:0000256" key="2">
    <source>
        <dbReference type="ARBA" id="ARBA00022692"/>
    </source>
</evidence>
<keyword evidence="4" id="KW-0472">Membrane</keyword>
<protein>
    <recommendedName>
        <fullName evidence="5">G-protein coupled receptors family 1 profile domain-containing protein</fullName>
    </recommendedName>
</protein>
<dbReference type="InterPro" id="IPR017452">
    <property type="entry name" value="GPCR_Rhodpsn_7TM"/>
</dbReference>
<accession>J9EV29</accession>
<dbReference type="Proteomes" id="UP000004810">
    <property type="component" value="Unassembled WGS sequence"/>
</dbReference>
<evidence type="ECO:0000313" key="6">
    <source>
        <dbReference type="EMBL" id="EJW79044.1"/>
    </source>
</evidence>
<dbReference type="PROSITE" id="PS50262">
    <property type="entry name" value="G_PROTEIN_RECEP_F1_2"/>
    <property type="match status" value="1"/>
</dbReference>
<keyword evidence="3" id="KW-1133">Transmembrane helix</keyword>
<reference evidence="7" key="1">
    <citation type="submission" date="2012-08" db="EMBL/GenBank/DDBJ databases">
        <title>The Genome Sequence of Wuchereria bancrofti.</title>
        <authorList>
            <person name="Nutman T.B."/>
            <person name="Fink D.L."/>
            <person name="Russ C."/>
            <person name="Young S."/>
            <person name="Zeng Q."/>
            <person name="Koehrsen M."/>
            <person name="Alvarado L."/>
            <person name="Berlin A."/>
            <person name="Chapman S.B."/>
            <person name="Chen Z."/>
            <person name="Freedman E."/>
            <person name="Gellesch M."/>
            <person name="Goldberg J."/>
            <person name="Griggs A."/>
            <person name="Gujja S."/>
            <person name="Heilman E.R."/>
            <person name="Heiman D."/>
            <person name="Hepburn T."/>
            <person name="Howarth C."/>
            <person name="Jen D."/>
            <person name="Larson L."/>
            <person name="Lewis B."/>
            <person name="Mehta T."/>
            <person name="Park D."/>
            <person name="Pearson M."/>
            <person name="Roberts A."/>
            <person name="Saif S."/>
            <person name="Shea T."/>
            <person name="Shenoy N."/>
            <person name="Sisk P."/>
            <person name="Stolte C."/>
            <person name="Sykes S."/>
            <person name="Walk T."/>
            <person name="White J."/>
            <person name="Yandava C."/>
            <person name="Haas B."/>
            <person name="Henn M.R."/>
            <person name="Nusbaum C."/>
            <person name="Birren B."/>
        </authorList>
    </citation>
    <scope>NUCLEOTIDE SEQUENCE [LARGE SCALE GENOMIC DNA]</scope>
    <source>
        <strain evidence="7">NA</strain>
    </source>
</reference>
<evidence type="ECO:0000256" key="3">
    <source>
        <dbReference type="ARBA" id="ARBA00022989"/>
    </source>
</evidence>
<organism evidence="6 7">
    <name type="scientific">Wuchereria bancrofti</name>
    <dbReference type="NCBI Taxonomy" id="6293"/>
    <lineage>
        <taxon>Eukaryota</taxon>
        <taxon>Metazoa</taxon>
        <taxon>Ecdysozoa</taxon>
        <taxon>Nematoda</taxon>
        <taxon>Chromadorea</taxon>
        <taxon>Rhabditida</taxon>
        <taxon>Spirurina</taxon>
        <taxon>Spiruromorpha</taxon>
        <taxon>Filarioidea</taxon>
        <taxon>Onchocercidae</taxon>
        <taxon>Wuchereria</taxon>
    </lineage>
</organism>
<evidence type="ECO:0000256" key="1">
    <source>
        <dbReference type="ARBA" id="ARBA00004370"/>
    </source>
</evidence>
<evidence type="ECO:0000313" key="7">
    <source>
        <dbReference type="Proteomes" id="UP000004810"/>
    </source>
</evidence>
<sequence>MDTFLFTATLQFAFLLSISRFVTINLPKFHAIFESKKLIFLLCGVWLLAF</sequence>
<proteinExistence type="predicted"/>
<comment type="subcellular location">
    <subcellularLocation>
        <location evidence="1">Membrane</location>
    </subcellularLocation>
</comment>
<dbReference type="EMBL" id="ADBV01005904">
    <property type="protein sequence ID" value="EJW79044.1"/>
    <property type="molecule type" value="Genomic_DNA"/>
</dbReference>
<name>J9EV29_WUCBA</name>
<evidence type="ECO:0000256" key="4">
    <source>
        <dbReference type="ARBA" id="ARBA00023136"/>
    </source>
</evidence>
<feature type="domain" description="G-protein coupled receptors family 1 profile" evidence="5">
    <location>
        <begin position="1"/>
        <end position="50"/>
    </location>
</feature>
<gene>
    <name evidence="6" type="ORF">WUBG_10047</name>
</gene>
<comment type="caution">
    <text evidence="6">The sequence shown here is derived from an EMBL/GenBank/DDBJ whole genome shotgun (WGS) entry which is preliminary data.</text>
</comment>
<evidence type="ECO:0000259" key="5">
    <source>
        <dbReference type="PROSITE" id="PS50262"/>
    </source>
</evidence>
<feature type="non-terminal residue" evidence="6">
    <location>
        <position position="50"/>
    </location>
</feature>